<dbReference type="OrthoDB" id="1938465at2759"/>
<feature type="domain" description="Retrovirus-related Pol polyprotein from transposon TNT 1-94-like beta-barrel" evidence="3">
    <location>
        <begin position="337"/>
        <end position="413"/>
    </location>
</feature>
<name>A0A7J0DPY3_9ERIC</name>
<proteinExistence type="predicted"/>
<dbReference type="PANTHER" id="PTHR42648:SF31">
    <property type="entry name" value="RNA-DIRECTED DNA POLYMERASE"/>
    <property type="match status" value="1"/>
</dbReference>
<keyword evidence="1" id="KW-0645">Protease</keyword>
<reference evidence="5" key="1">
    <citation type="submission" date="2019-07" db="EMBL/GenBank/DDBJ databases">
        <title>De Novo Assembly of kiwifruit Actinidia rufa.</title>
        <authorList>
            <person name="Sugita-Konishi S."/>
            <person name="Sato K."/>
            <person name="Mori E."/>
            <person name="Abe Y."/>
            <person name="Kisaki G."/>
            <person name="Hamano K."/>
            <person name="Suezawa K."/>
            <person name="Otani M."/>
            <person name="Fukuda T."/>
            <person name="Manabe T."/>
            <person name="Gomi K."/>
            <person name="Tabuchi M."/>
            <person name="Akimitsu K."/>
            <person name="Kataoka I."/>
        </authorList>
    </citation>
    <scope>NUCLEOTIDE SEQUENCE [LARGE SCALE GENOMIC DNA]</scope>
    <source>
        <strain evidence="5">cv. Fuchu</strain>
    </source>
</reference>
<dbReference type="InterPro" id="IPR054722">
    <property type="entry name" value="PolX-like_BBD"/>
</dbReference>
<keyword evidence="5" id="KW-1185">Reference proteome</keyword>
<feature type="compositionally biased region" description="Pro residues" evidence="2">
    <location>
        <begin position="617"/>
        <end position="630"/>
    </location>
</feature>
<dbReference type="Pfam" id="PF22936">
    <property type="entry name" value="Pol_BBD"/>
    <property type="match status" value="1"/>
</dbReference>
<comment type="caution">
    <text evidence="4">The sequence shown here is derived from an EMBL/GenBank/DDBJ whole genome shotgun (WGS) entry which is preliminary data.</text>
</comment>
<evidence type="ECO:0000259" key="3">
    <source>
        <dbReference type="Pfam" id="PF22936"/>
    </source>
</evidence>
<keyword evidence="1" id="KW-0378">Hydrolase</keyword>
<evidence type="ECO:0000256" key="1">
    <source>
        <dbReference type="ARBA" id="ARBA00022670"/>
    </source>
</evidence>
<evidence type="ECO:0000313" key="5">
    <source>
        <dbReference type="Proteomes" id="UP000585474"/>
    </source>
</evidence>
<feature type="region of interest" description="Disordered" evidence="2">
    <location>
        <begin position="593"/>
        <end position="648"/>
    </location>
</feature>
<evidence type="ECO:0000313" key="4">
    <source>
        <dbReference type="EMBL" id="GFS39644.1"/>
    </source>
</evidence>
<dbReference type="InterPro" id="IPR039537">
    <property type="entry name" value="Retrotran_Ty1/copia-like"/>
</dbReference>
<dbReference type="GO" id="GO:0008233">
    <property type="term" value="F:peptidase activity"/>
    <property type="evidence" value="ECO:0007669"/>
    <property type="project" value="UniProtKB-KW"/>
</dbReference>
<dbReference type="GO" id="GO:0006508">
    <property type="term" value="P:proteolysis"/>
    <property type="evidence" value="ECO:0007669"/>
    <property type="project" value="UniProtKB-KW"/>
</dbReference>
<dbReference type="SUPFAM" id="SSF53098">
    <property type="entry name" value="Ribonuclease H-like"/>
    <property type="match status" value="1"/>
</dbReference>
<feature type="compositionally biased region" description="Polar residues" evidence="2">
    <location>
        <begin position="632"/>
        <end position="648"/>
    </location>
</feature>
<dbReference type="PANTHER" id="PTHR42648">
    <property type="entry name" value="TRANSPOSASE, PUTATIVE-RELATED"/>
    <property type="match status" value="1"/>
</dbReference>
<organism evidence="4 5">
    <name type="scientific">Actinidia rufa</name>
    <dbReference type="NCBI Taxonomy" id="165716"/>
    <lineage>
        <taxon>Eukaryota</taxon>
        <taxon>Viridiplantae</taxon>
        <taxon>Streptophyta</taxon>
        <taxon>Embryophyta</taxon>
        <taxon>Tracheophyta</taxon>
        <taxon>Spermatophyta</taxon>
        <taxon>Magnoliopsida</taxon>
        <taxon>eudicotyledons</taxon>
        <taxon>Gunneridae</taxon>
        <taxon>Pentapetalae</taxon>
        <taxon>asterids</taxon>
        <taxon>Ericales</taxon>
        <taxon>Actinidiaceae</taxon>
        <taxon>Actinidia</taxon>
    </lineage>
</organism>
<dbReference type="Proteomes" id="UP000585474">
    <property type="component" value="Unassembled WGS sequence"/>
</dbReference>
<sequence>MLHNYSKRYWKLYNEIEECLEELVWLEDDVRQVERATGSSSWGDDSFKKRRESMVDHEDRLVQTGHLKEYVDRKKIKEEEAEVRPNPRGLNHSNLENRIQGEIHIIRQMHEVFSVQLTMKKPTQGLFELGSIIFTNADLKRVQHPHSDPLVIQLWVHNYEIKRILVDTSNSFEYEGSCIHAAPSHQINLRHHLCKKSSGLREHLVFLFSKCAYAPTMESFHKLLDQFIREEGPIVTELLKDLPYTHWCNAYFRGQSIPNSTLPSLTTHSSQYSYLNYTHLGYHNRQTAAVTDSSGLSPDSSSSTLTAADVETIVTQVVSRTNLHSSALSTTSGTLPWLFDTACCNHMTSDTSLFSITHPTSSIHPIHTADGSLMTTTHTGTISTPDLTIDHTYLVPALSHNLLSVGQLCELGFHLHFSNSSCFVQDPRMGKTIGTGRKVGRLFELESLHAPHRSVAAAASSSSSPISFERKLRHILDTVRALLISASVIESFWGEAALTTVYTINRTPSLVTDNISPYEKLYSTTPNYNLLRGTVLNIRDIIVMILSPNVFAFLAMLNFGKMLSFSVISKTPTPSGLGRPLFTDPTLDIILPVTSPSSAGSPPSPNLPSRIMDVPDVSPPAAPPSVPCPPIRSSTRVRTAPSQSNTWT</sequence>
<dbReference type="EMBL" id="BJWL01000335">
    <property type="protein sequence ID" value="GFS39644.1"/>
    <property type="molecule type" value="Genomic_DNA"/>
</dbReference>
<dbReference type="AlphaFoldDB" id="A0A7J0DPY3"/>
<accession>A0A7J0DPY3</accession>
<gene>
    <name evidence="4" type="ORF">Acr_00g0064080</name>
</gene>
<evidence type="ECO:0000256" key="2">
    <source>
        <dbReference type="SAM" id="MobiDB-lite"/>
    </source>
</evidence>
<protein>
    <recommendedName>
        <fullName evidence="3">Retrovirus-related Pol polyprotein from transposon TNT 1-94-like beta-barrel domain-containing protein</fullName>
    </recommendedName>
</protein>
<dbReference type="InterPro" id="IPR012337">
    <property type="entry name" value="RNaseH-like_sf"/>
</dbReference>